<gene>
    <name evidence="1" type="ORF">NKR23_g982</name>
</gene>
<dbReference type="Proteomes" id="UP001174694">
    <property type="component" value="Unassembled WGS sequence"/>
</dbReference>
<evidence type="ECO:0000313" key="2">
    <source>
        <dbReference type="Proteomes" id="UP001174694"/>
    </source>
</evidence>
<sequence length="249" mass="27446">MSTNPNRRNEGPSLFKVGLGVALVAGIMKLASDDELREKVASAIEDGATRFGKWLDEKTTPFNTSALAWSSSGSDEKRKEEIFKLDRKRGEIVKQQKMILARRSELLKIRAKAIRHHEWKKEELEQRLLKRGVKSIVRHVVFHAVGSFAGTALALAMDTADAAGFAQDASDAADAVDAIAAALDGIPDFDAFETMQTTWEQMGDMNLVDVDDVDFDSLTDIQGSQDVMNDRLDSLQTCNQGFVDVANQN</sequence>
<reference evidence="1" key="1">
    <citation type="submission" date="2022-07" db="EMBL/GenBank/DDBJ databases">
        <title>Fungi with potential for degradation of polypropylene.</title>
        <authorList>
            <person name="Gostincar C."/>
        </authorList>
    </citation>
    <scope>NUCLEOTIDE SEQUENCE</scope>
    <source>
        <strain evidence="1">EXF-13308</strain>
    </source>
</reference>
<dbReference type="EMBL" id="JANBVO010000002">
    <property type="protein sequence ID" value="KAJ9156329.1"/>
    <property type="molecule type" value="Genomic_DNA"/>
</dbReference>
<accession>A0AA38S525</accession>
<evidence type="ECO:0000313" key="1">
    <source>
        <dbReference type="EMBL" id="KAJ9156329.1"/>
    </source>
</evidence>
<dbReference type="AlphaFoldDB" id="A0AA38S525"/>
<name>A0AA38S525_9PEZI</name>
<protein>
    <submittedName>
        <fullName evidence="1">Uncharacterized protein</fullName>
    </submittedName>
</protein>
<keyword evidence="2" id="KW-1185">Reference proteome</keyword>
<organism evidence="1 2">
    <name type="scientific">Pleurostoma richardsiae</name>
    <dbReference type="NCBI Taxonomy" id="41990"/>
    <lineage>
        <taxon>Eukaryota</taxon>
        <taxon>Fungi</taxon>
        <taxon>Dikarya</taxon>
        <taxon>Ascomycota</taxon>
        <taxon>Pezizomycotina</taxon>
        <taxon>Sordariomycetes</taxon>
        <taxon>Sordariomycetidae</taxon>
        <taxon>Calosphaeriales</taxon>
        <taxon>Pleurostomataceae</taxon>
        <taxon>Pleurostoma</taxon>
    </lineage>
</organism>
<comment type="caution">
    <text evidence="1">The sequence shown here is derived from an EMBL/GenBank/DDBJ whole genome shotgun (WGS) entry which is preliminary data.</text>
</comment>
<proteinExistence type="predicted"/>